<reference evidence="1" key="1">
    <citation type="journal article" date="2020" name="Stud. Mycol.">
        <title>101 Dothideomycetes genomes: a test case for predicting lifestyles and emergence of pathogens.</title>
        <authorList>
            <person name="Haridas S."/>
            <person name="Albert R."/>
            <person name="Binder M."/>
            <person name="Bloem J."/>
            <person name="Labutti K."/>
            <person name="Salamov A."/>
            <person name="Andreopoulos B."/>
            <person name="Baker S."/>
            <person name="Barry K."/>
            <person name="Bills G."/>
            <person name="Bluhm B."/>
            <person name="Cannon C."/>
            <person name="Castanera R."/>
            <person name="Culley D."/>
            <person name="Daum C."/>
            <person name="Ezra D."/>
            <person name="Gonzalez J."/>
            <person name="Henrissat B."/>
            <person name="Kuo A."/>
            <person name="Liang C."/>
            <person name="Lipzen A."/>
            <person name="Lutzoni F."/>
            <person name="Magnuson J."/>
            <person name="Mondo S."/>
            <person name="Nolan M."/>
            <person name="Ohm R."/>
            <person name="Pangilinan J."/>
            <person name="Park H.-J."/>
            <person name="Ramirez L."/>
            <person name="Alfaro M."/>
            <person name="Sun H."/>
            <person name="Tritt A."/>
            <person name="Yoshinaga Y."/>
            <person name="Zwiers L.-H."/>
            <person name="Turgeon B."/>
            <person name="Goodwin S."/>
            <person name="Spatafora J."/>
            <person name="Crous P."/>
            <person name="Grigoriev I."/>
        </authorList>
    </citation>
    <scope>NUCLEOTIDE SEQUENCE</scope>
    <source>
        <strain evidence="1">CBS 525.71</strain>
    </source>
</reference>
<accession>A0ACB6RX09</accession>
<gene>
    <name evidence="1" type="ORF">BU25DRAFT_459617</name>
</gene>
<proteinExistence type="predicted"/>
<evidence type="ECO:0000313" key="2">
    <source>
        <dbReference type="Proteomes" id="UP000799754"/>
    </source>
</evidence>
<evidence type="ECO:0000313" key="1">
    <source>
        <dbReference type="EMBL" id="KAF2626505.1"/>
    </source>
</evidence>
<sequence>MAGSVGEALAERDDIHKTYAGEPPSDRTMFVVISLFFTMILSLLLGARFDRLRKSAMVSRNITSMIVLVLYSLVFAFIFASAIMIAGQGLFNHSLCFSATWICLILYTACKGTIYIFIVERVHVVRAPFVRRSRDWLYSGCMVMVIASFLGVAINAYLHPIHEMQVDGRCHMGIPGQASIPFMVIDISVNAALTVVFFYLLRPVVKLHGLNTISGVFGKNTLKNPNTPQAKKETAVQRNIRILLWKSLIGSMLIMLPTIANMVQFYITGGRELALICLALCVADVGWDAVVIHWLTFGSAESEKELTRSTQESMHSMHVSTPGSLRPKESQEAIIPPLHEWRVNPVDEKHEARDVIIASKTP</sequence>
<dbReference type="Proteomes" id="UP000799754">
    <property type="component" value="Unassembled WGS sequence"/>
</dbReference>
<keyword evidence="2" id="KW-1185">Reference proteome</keyword>
<name>A0ACB6RX09_9PLEO</name>
<comment type="caution">
    <text evidence="1">The sequence shown here is derived from an EMBL/GenBank/DDBJ whole genome shotgun (WGS) entry which is preliminary data.</text>
</comment>
<organism evidence="1 2">
    <name type="scientific">Macroventuria anomochaeta</name>
    <dbReference type="NCBI Taxonomy" id="301207"/>
    <lineage>
        <taxon>Eukaryota</taxon>
        <taxon>Fungi</taxon>
        <taxon>Dikarya</taxon>
        <taxon>Ascomycota</taxon>
        <taxon>Pezizomycotina</taxon>
        <taxon>Dothideomycetes</taxon>
        <taxon>Pleosporomycetidae</taxon>
        <taxon>Pleosporales</taxon>
        <taxon>Pleosporineae</taxon>
        <taxon>Didymellaceae</taxon>
        <taxon>Macroventuria</taxon>
    </lineage>
</organism>
<protein>
    <submittedName>
        <fullName evidence="1">Uncharacterized protein</fullName>
    </submittedName>
</protein>
<dbReference type="EMBL" id="MU006721">
    <property type="protein sequence ID" value="KAF2626505.1"/>
    <property type="molecule type" value="Genomic_DNA"/>
</dbReference>